<name>A0AA88KHT9_NAELO</name>
<dbReference type="Pfam" id="PF00106">
    <property type="entry name" value="adh_short"/>
    <property type="match status" value="1"/>
</dbReference>
<evidence type="ECO:0000313" key="5">
    <source>
        <dbReference type="Proteomes" id="UP000816034"/>
    </source>
</evidence>
<evidence type="ECO:0000256" key="2">
    <source>
        <dbReference type="ARBA" id="ARBA00023002"/>
    </source>
</evidence>
<dbReference type="GO" id="GO:0016491">
    <property type="term" value="F:oxidoreductase activity"/>
    <property type="evidence" value="ECO:0007669"/>
    <property type="project" value="UniProtKB-KW"/>
</dbReference>
<evidence type="ECO:0000313" key="4">
    <source>
        <dbReference type="EMBL" id="KAG2382144.1"/>
    </source>
</evidence>
<dbReference type="RefSeq" id="XP_044547823.1">
    <property type="nucleotide sequence ID" value="XM_044695086.1"/>
</dbReference>
<keyword evidence="1" id="KW-0521">NADP</keyword>
<dbReference type="AlphaFoldDB" id="A0AA88KHT9"/>
<dbReference type="InterPro" id="IPR051468">
    <property type="entry name" value="Fungal_SecMetab_SDRs"/>
</dbReference>
<protein>
    <submittedName>
        <fullName evidence="4">Uncharacterized protein</fullName>
    </submittedName>
</protein>
<dbReference type="PANTHER" id="PTHR43544">
    <property type="entry name" value="SHORT-CHAIN DEHYDROGENASE/REDUCTASE"/>
    <property type="match status" value="1"/>
</dbReference>
<keyword evidence="5" id="KW-1185">Reference proteome</keyword>
<comment type="similarity">
    <text evidence="3">Belongs to the short-chain dehydrogenases/reductases (SDR) family.</text>
</comment>
<dbReference type="CDD" id="cd05325">
    <property type="entry name" value="carb_red_sniffer_like_SDR_c"/>
    <property type="match status" value="1"/>
</dbReference>
<reference evidence="4 5" key="1">
    <citation type="journal article" date="2018" name="BMC Genomics">
        <title>The genome of Naegleria lovaniensis, the basis for a comparative approach to unravel pathogenicity factors of the human pathogenic amoeba N. fowleri.</title>
        <authorList>
            <person name="Liechti N."/>
            <person name="Schurch N."/>
            <person name="Bruggmann R."/>
            <person name="Wittwer M."/>
        </authorList>
    </citation>
    <scope>NUCLEOTIDE SEQUENCE [LARGE SCALE GENOMIC DNA]</scope>
    <source>
        <strain evidence="4 5">ATCC 30569</strain>
    </source>
</reference>
<evidence type="ECO:0000256" key="3">
    <source>
        <dbReference type="RuleBase" id="RU000363"/>
    </source>
</evidence>
<proteinExistence type="inferred from homology"/>
<accession>A0AA88KHT9</accession>
<dbReference type="EMBL" id="PYSW02000024">
    <property type="protein sequence ID" value="KAG2382144.1"/>
    <property type="molecule type" value="Genomic_DNA"/>
</dbReference>
<organism evidence="4 5">
    <name type="scientific">Naegleria lovaniensis</name>
    <name type="common">Amoeba</name>
    <dbReference type="NCBI Taxonomy" id="51637"/>
    <lineage>
        <taxon>Eukaryota</taxon>
        <taxon>Discoba</taxon>
        <taxon>Heterolobosea</taxon>
        <taxon>Tetramitia</taxon>
        <taxon>Eutetramitia</taxon>
        <taxon>Vahlkampfiidae</taxon>
        <taxon>Naegleria</taxon>
    </lineage>
</organism>
<dbReference type="PRINTS" id="PR00080">
    <property type="entry name" value="SDRFAMILY"/>
</dbReference>
<gene>
    <name evidence="4" type="ORF">C9374_005346</name>
</gene>
<dbReference type="Gene3D" id="3.40.50.720">
    <property type="entry name" value="NAD(P)-binding Rossmann-like Domain"/>
    <property type="match status" value="1"/>
</dbReference>
<dbReference type="SUPFAM" id="SSF51735">
    <property type="entry name" value="NAD(P)-binding Rossmann-fold domains"/>
    <property type="match status" value="1"/>
</dbReference>
<keyword evidence="2" id="KW-0560">Oxidoreductase</keyword>
<dbReference type="GO" id="GO:0005737">
    <property type="term" value="C:cytoplasm"/>
    <property type="evidence" value="ECO:0007669"/>
    <property type="project" value="TreeGrafter"/>
</dbReference>
<dbReference type="InterPro" id="IPR002347">
    <property type="entry name" value="SDR_fam"/>
</dbReference>
<dbReference type="GeneID" id="68097801"/>
<comment type="caution">
    <text evidence="4">The sequence shown here is derived from an EMBL/GenBank/DDBJ whole genome shotgun (WGS) entry which is preliminary data.</text>
</comment>
<evidence type="ECO:0000256" key="1">
    <source>
        <dbReference type="ARBA" id="ARBA00022857"/>
    </source>
</evidence>
<dbReference type="InterPro" id="IPR036291">
    <property type="entry name" value="NAD(P)-bd_dom_sf"/>
</dbReference>
<sequence>MSTILITGSSRGIGLALVKTLLQNSPSKRIIATCRDPNSAKDLSQLQSQYSDRLSIEPLNVSDEKDVLSLIDRLKQQHAAVSVLVNNAGIYSAMHKETLLNSTKESMLKVYETNVIAPMLIIQHLYNAKLFEKGALVVNISSIMGSIAPTFERRGVSYSCSKAALNMLTKMVSIELPDVHAISIHPGWVQTDMGGKDAPVKVEDSASGIAKIITNFDAKTQNGSFVSYDGSAMQCYRIVLSSHGD</sequence>
<dbReference type="Proteomes" id="UP000816034">
    <property type="component" value="Unassembled WGS sequence"/>
</dbReference>
<dbReference type="PANTHER" id="PTHR43544:SF7">
    <property type="entry name" value="NADB-LER2"/>
    <property type="match status" value="1"/>
</dbReference>
<dbReference type="PRINTS" id="PR00081">
    <property type="entry name" value="GDHRDH"/>
</dbReference>